<sequence length="251" mass="27636">MNLSDETLSAFLDAELPEHEMEQVRMALVDNEDIAERLAELAMVDAMVLEHYQAIDQQPIPAATQVLLADAESAADNPVTDNVVAFPWWRKAQQHVQQYAAAVAVIALIAGYGIYQIDSPSQTDLAAQNNSLLPDDINEPLNHLPSGIETMLDDDSVMTIQLSFYNPQGQLCRQYARQDNSQQSSTIACEQQGQWQQVASVEYTVNPDHQAQYQTASGDSALDDALDQLIADAPLTLVQEQQALNQLARGQ</sequence>
<accession>A0ABQ2Q6N3</accession>
<keyword evidence="2" id="KW-1185">Reference proteome</keyword>
<comment type="caution">
    <text evidence="1">The sequence shown here is derived from an EMBL/GenBank/DDBJ whole genome shotgun (WGS) entry which is preliminary data.</text>
</comment>
<dbReference type="EMBL" id="BMQV01000011">
    <property type="protein sequence ID" value="GGP49647.1"/>
    <property type="molecule type" value="Genomic_DNA"/>
</dbReference>
<evidence type="ECO:0000313" key="2">
    <source>
        <dbReference type="Proteomes" id="UP000654367"/>
    </source>
</evidence>
<protein>
    <recommendedName>
        <fullName evidence="3">Anti-sigma factor</fullName>
    </recommendedName>
</protein>
<organism evidence="1 2">
    <name type="scientific">Shewanella saliphila</name>
    <dbReference type="NCBI Taxonomy" id="2282698"/>
    <lineage>
        <taxon>Bacteria</taxon>
        <taxon>Pseudomonadati</taxon>
        <taxon>Pseudomonadota</taxon>
        <taxon>Gammaproteobacteria</taxon>
        <taxon>Alteromonadales</taxon>
        <taxon>Shewanellaceae</taxon>
        <taxon>Shewanella</taxon>
    </lineage>
</organism>
<evidence type="ECO:0008006" key="3">
    <source>
        <dbReference type="Google" id="ProtNLM"/>
    </source>
</evidence>
<dbReference type="RefSeq" id="WP_188918949.1">
    <property type="nucleotide sequence ID" value="NZ_BMQV01000011.1"/>
</dbReference>
<gene>
    <name evidence="1" type="ORF">GCM10009409_15220</name>
</gene>
<reference evidence="2" key="1">
    <citation type="journal article" date="2019" name="Int. J. Syst. Evol. Microbiol.">
        <title>The Global Catalogue of Microorganisms (GCM) 10K type strain sequencing project: providing services to taxonomists for standard genome sequencing and annotation.</title>
        <authorList>
            <consortium name="The Broad Institute Genomics Platform"/>
            <consortium name="The Broad Institute Genome Sequencing Center for Infectious Disease"/>
            <person name="Wu L."/>
            <person name="Ma J."/>
        </authorList>
    </citation>
    <scope>NUCLEOTIDE SEQUENCE [LARGE SCALE GENOMIC DNA]</scope>
    <source>
        <strain evidence="2">JCM 32304</strain>
    </source>
</reference>
<dbReference type="Proteomes" id="UP000654367">
    <property type="component" value="Unassembled WGS sequence"/>
</dbReference>
<proteinExistence type="predicted"/>
<evidence type="ECO:0000313" key="1">
    <source>
        <dbReference type="EMBL" id="GGP49647.1"/>
    </source>
</evidence>
<name>A0ABQ2Q6N3_9GAMM</name>